<dbReference type="OrthoDB" id="56827at2"/>
<dbReference type="InterPro" id="IPR041688">
    <property type="entry name" value="PRTase_2"/>
</dbReference>
<dbReference type="AlphaFoldDB" id="A0A2S8SQ77"/>
<keyword evidence="2" id="KW-0808">Transferase</keyword>
<organism evidence="2 3">
    <name type="scientific">Abditibacterium utsteinense</name>
    <dbReference type="NCBI Taxonomy" id="1960156"/>
    <lineage>
        <taxon>Bacteria</taxon>
        <taxon>Pseudomonadati</taxon>
        <taxon>Abditibacteriota</taxon>
        <taxon>Abditibacteriia</taxon>
        <taxon>Abditibacteriales</taxon>
        <taxon>Abditibacteriaceae</taxon>
        <taxon>Abditibacterium</taxon>
    </lineage>
</organism>
<evidence type="ECO:0000313" key="3">
    <source>
        <dbReference type="Proteomes" id="UP000237684"/>
    </source>
</evidence>
<evidence type="ECO:0000313" key="2">
    <source>
        <dbReference type="EMBL" id="PQV62947.1"/>
    </source>
</evidence>
<keyword evidence="3" id="KW-1185">Reference proteome</keyword>
<dbReference type="CDD" id="cd06223">
    <property type="entry name" value="PRTases_typeI"/>
    <property type="match status" value="1"/>
</dbReference>
<feature type="domain" description="Orotate phosphoribosyltransferase-like" evidence="1">
    <location>
        <begin position="20"/>
        <end position="190"/>
    </location>
</feature>
<accession>A0A2S8SQ77</accession>
<dbReference type="RefSeq" id="WP_106380938.1">
    <property type="nucleotide sequence ID" value="NZ_NIGF01000018.1"/>
</dbReference>
<dbReference type="EMBL" id="NIGF01000018">
    <property type="protein sequence ID" value="PQV62947.1"/>
    <property type="molecule type" value="Genomic_DNA"/>
</dbReference>
<gene>
    <name evidence="2" type="ORF">B1R32_11844</name>
</gene>
<dbReference type="InterPro" id="IPR000836">
    <property type="entry name" value="PRTase_dom"/>
</dbReference>
<dbReference type="InParanoid" id="A0A2S8SQ77"/>
<evidence type="ECO:0000259" key="1">
    <source>
        <dbReference type="Pfam" id="PF15609"/>
    </source>
</evidence>
<dbReference type="Gene3D" id="3.40.50.2020">
    <property type="match status" value="1"/>
</dbReference>
<sequence>MLPSPISTAPDSTQLFQVERDGNPLRRFGHVSPFIGKLAPVCSQNLDQIGKLARVALPELPEPTLVIGMTESSLLLAFFMARWQQKSVDLRFTTRKNRETSGEKIAFREPHSHGPQHFLALEVGRKYAQIVIIEDELTTGATLRNLILALRAISPRFFVATLRDLRPQTLRDELQSEMKSAGLQLEVLSLESCVWNQNATFQIPVAPRFNPFGRTEAALQVALQAVQNQWEEFQPDGFFMIGECVDIALRFWLDLPKNERLPLRQITRSPWKVDGVAVKSAVKFPALEGGSNYFLYNFDPTQTRRALWIAEGSNALVGAQASEFFARNGINAHGIVVAGT</sequence>
<reference evidence="2 3" key="1">
    <citation type="journal article" date="2018" name="Syst. Appl. Microbiol.">
        <title>Abditibacterium utsteinense sp. nov., the first cultivated member of candidate phylum FBP, isolated from ice-free Antarctic soil samples.</title>
        <authorList>
            <person name="Tahon G."/>
            <person name="Tytgat B."/>
            <person name="Lebbe L."/>
            <person name="Carlier A."/>
            <person name="Willems A."/>
        </authorList>
    </citation>
    <scope>NUCLEOTIDE SEQUENCE [LARGE SCALE GENOMIC DNA]</scope>
    <source>
        <strain evidence="2 3">LMG 29911</strain>
    </source>
</reference>
<comment type="caution">
    <text evidence="2">The sequence shown here is derived from an EMBL/GenBank/DDBJ whole genome shotgun (WGS) entry which is preliminary data.</text>
</comment>
<dbReference type="GO" id="GO:0016740">
    <property type="term" value="F:transferase activity"/>
    <property type="evidence" value="ECO:0007669"/>
    <property type="project" value="UniProtKB-KW"/>
</dbReference>
<dbReference type="SUPFAM" id="SSF53271">
    <property type="entry name" value="PRTase-like"/>
    <property type="match status" value="1"/>
</dbReference>
<name>A0A2S8SQ77_9BACT</name>
<protein>
    <submittedName>
        <fullName evidence="2">Phosphoribosyl transferase</fullName>
    </submittedName>
</protein>
<dbReference type="Proteomes" id="UP000237684">
    <property type="component" value="Unassembled WGS sequence"/>
</dbReference>
<proteinExistence type="predicted"/>
<dbReference type="InterPro" id="IPR029057">
    <property type="entry name" value="PRTase-like"/>
</dbReference>
<dbReference type="Pfam" id="PF15609">
    <property type="entry name" value="PRTase_2"/>
    <property type="match status" value="1"/>
</dbReference>